<dbReference type="PANTHER" id="PTHR42801:SF4">
    <property type="entry name" value="AHPC_TSA FAMILY PROTEIN"/>
    <property type="match status" value="1"/>
</dbReference>
<comment type="catalytic activity">
    <reaction evidence="10">
        <text>a hydroperoxide + [thioredoxin]-dithiol = an alcohol + [thioredoxin]-disulfide + H2O</text>
        <dbReference type="Rhea" id="RHEA:62620"/>
        <dbReference type="Rhea" id="RHEA-COMP:10698"/>
        <dbReference type="Rhea" id="RHEA-COMP:10700"/>
        <dbReference type="ChEBI" id="CHEBI:15377"/>
        <dbReference type="ChEBI" id="CHEBI:29950"/>
        <dbReference type="ChEBI" id="CHEBI:30879"/>
        <dbReference type="ChEBI" id="CHEBI:35924"/>
        <dbReference type="ChEBI" id="CHEBI:50058"/>
        <dbReference type="EC" id="1.11.1.24"/>
    </reaction>
</comment>
<keyword evidence="7" id="KW-0676">Redox-active center</keyword>
<dbReference type="FunFam" id="3.40.30.10:FF:000007">
    <property type="entry name" value="Thioredoxin-dependent thiol peroxidase"/>
    <property type="match status" value="1"/>
</dbReference>
<evidence type="ECO:0000256" key="9">
    <source>
        <dbReference type="ARBA" id="ARBA00038489"/>
    </source>
</evidence>
<keyword evidence="5 12" id="KW-0560">Oxidoreductase</keyword>
<dbReference type="SUPFAM" id="SSF52833">
    <property type="entry name" value="Thioredoxin-like"/>
    <property type="match status" value="1"/>
</dbReference>
<protein>
    <recommendedName>
        <fullName evidence="2">thioredoxin-dependent peroxiredoxin</fullName>
        <ecNumber evidence="2">1.11.1.24</ecNumber>
    </recommendedName>
    <alternativeName>
        <fullName evidence="8">Thioredoxin peroxidase</fullName>
    </alternativeName>
</protein>
<dbReference type="GO" id="GO:0034599">
    <property type="term" value="P:cellular response to oxidative stress"/>
    <property type="evidence" value="ECO:0007669"/>
    <property type="project" value="TreeGrafter"/>
</dbReference>
<dbReference type="EMBL" id="VSSQ01004928">
    <property type="protein sequence ID" value="MPM27182.1"/>
    <property type="molecule type" value="Genomic_DNA"/>
</dbReference>
<evidence type="ECO:0000256" key="2">
    <source>
        <dbReference type="ARBA" id="ARBA00013017"/>
    </source>
</evidence>
<evidence type="ECO:0000313" key="12">
    <source>
        <dbReference type="EMBL" id="MPM27182.1"/>
    </source>
</evidence>
<dbReference type="Gene3D" id="3.40.30.10">
    <property type="entry name" value="Glutaredoxin"/>
    <property type="match status" value="1"/>
</dbReference>
<dbReference type="Pfam" id="PF00578">
    <property type="entry name" value="AhpC-TSA"/>
    <property type="match status" value="1"/>
</dbReference>
<dbReference type="CDD" id="cd03017">
    <property type="entry name" value="PRX_BCP"/>
    <property type="match status" value="1"/>
</dbReference>
<evidence type="ECO:0000256" key="10">
    <source>
        <dbReference type="ARBA" id="ARBA00049091"/>
    </source>
</evidence>
<dbReference type="InterPro" id="IPR000866">
    <property type="entry name" value="AhpC/TSA"/>
</dbReference>
<comment type="subunit">
    <text evidence="1">Monomer.</text>
</comment>
<dbReference type="PROSITE" id="PS51352">
    <property type="entry name" value="THIOREDOXIN_2"/>
    <property type="match status" value="1"/>
</dbReference>
<dbReference type="InterPro" id="IPR036249">
    <property type="entry name" value="Thioredoxin-like_sf"/>
</dbReference>
<keyword evidence="4" id="KW-0049">Antioxidant</keyword>
<dbReference type="GO" id="GO:0045454">
    <property type="term" value="P:cell redox homeostasis"/>
    <property type="evidence" value="ECO:0007669"/>
    <property type="project" value="TreeGrafter"/>
</dbReference>
<dbReference type="InterPro" id="IPR013766">
    <property type="entry name" value="Thioredoxin_domain"/>
</dbReference>
<sequence length="168" mass="18949">MLIFDFSTTKKQKIMALQIGDKIPEILGTGQDGKEVKSTDFTGKKLALYFYPKDNTPGCTAQACSLRDGYQDLEKAGYAIVGVSVDSVASYQKFIDKFDLPFPLIADVDKKLVQKFGVWQEKKNYGKTYMGTVRTTFLIDETGTIRRIIEGRNVDTKNHAEQILEMEK</sequence>
<dbReference type="NCBIfam" id="NF006960">
    <property type="entry name" value="PRK09437.1"/>
    <property type="match status" value="1"/>
</dbReference>
<evidence type="ECO:0000256" key="6">
    <source>
        <dbReference type="ARBA" id="ARBA00023157"/>
    </source>
</evidence>
<dbReference type="GO" id="GO:0008379">
    <property type="term" value="F:thioredoxin peroxidase activity"/>
    <property type="evidence" value="ECO:0007669"/>
    <property type="project" value="TreeGrafter"/>
</dbReference>
<comment type="similarity">
    <text evidence="9">Belongs to the peroxiredoxin family. BCP/PrxQ subfamily.</text>
</comment>
<dbReference type="InterPro" id="IPR024706">
    <property type="entry name" value="Peroxiredoxin_AhpC-typ"/>
</dbReference>
<evidence type="ECO:0000256" key="7">
    <source>
        <dbReference type="ARBA" id="ARBA00023284"/>
    </source>
</evidence>
<organism evidence="12">
    <name type="scientific">bioreactor metagenome</name>
    <dbReference type="NCBI Taxonomy" id="1076179"/>
    <lineage>
        <taxon>unclassified sequences</taxon>
        <taxon>metagenomes</taxon>
        <taxon>ecological metagenomes</taxon>
    </lineage>
</organism>
<comment type="caution">
    <text evidence="12">The sequence shown here is derived from an EMBL/GenBank/DDBJ whole genome shotgun (WGS) entry which is preliminary data.</text>
</comment>
<dbReference type="GO" id="GO:0005737">
    <property type="term" value="C:cytoplasm"/>
    <property type="evidence" value="ECO:0007669"/>
    <property type="project" value="TreeGrafter"/>
</dbReference>
<dbReference type="InterPro" id="IPR050924">
    <property type="entry name" value="Peroxiredoxin_BCP/PrxQ"/>
</dbReference>
<evidence type="ECO:0000256" key="1">
    <source>
        <dbReference type="ARBA" id="ARBA00011245"/>
    </source>
</evidence>
<evidence type="ECO:0000256" key="4">
    <source>
        <dbReference type="ARBA" id="ARBA00022862"/>
    </source>
</evidence>
<dbReference type="PANTHER" id="PTHR42801">
    <property type="entry name" value="THIOREDOXIN-DEPENDENT PEROXIDE REDUCTASE"/>
    <property type="match status" value="1"/>
</dbReference>
<accession>A0A644YEZ5</accession>
<keyword evidence="6" id="KW-1015">Disulfide bond</keyword>
<evidence type="ECO:0000256" key="8">
    <source>
        <dbReference type="ARBA" id="ARBA00032824"/>
    </source>
</evidence>
<proteinExistence type="inferred from homology"/>
<feature type="domain" description="Thioredoxin" evidence="11">
    <location>
        <begin position="17"/>
        <end position="168"/>
    </location>
</feature>
<dbReference type="PIRSF" id="PIRSF000239">
    <property type="entry name" value="AHPC"/>
    <property type="match status" value="1"/>
</dbReference>
<evidence type="ECO:0000256" key="5">
    <source>
        <dbReference type="ARBA" id="ARBA00023002"/>
    </source>
</evidence>
<reference evidence="12" key="1">
    <citation type="submission" date="2019-08" db="EMBL/GenBank/DDBJ databases">
        <authorList>
            <person name="Kucharzyk K."/>
            <person name="Murdoch R.W."/>
            <person name="Higgins S."/>
            <person name="Loffler F."/>
        </authorList>
    </citation>
    <scope>NUCLEOTIDE SEQUENCE</scope>
</reference>
<dbReference type="AlphaFoldDB" id="A0A644YEZ5"/>
<name>A0A644YEZ5_9ZZZZ</name>
<evidence type="ECO:0000259" key="11">
    <source>
        <dbReference type="PROSITE" id="PS51352"/>
    </source>
</evidence>
<evidence type="ECO:0000256" key="3">
    <source>
        <dbReference type="ARBA" id="ARBA00022559"/>
    </source>
</evidence>
<dbReference type="EC" id="1.11.1.24" evidence="2"/>
<keyword evidence="3 12" id="KW-0575">Peroxidase</keyword>
<gene>
    <name evidence="12" type="primary">bcp_15</name>
    <name evidence="12" type="ORF">SDC9_73692</name>
</gene>